<dbReference type="EMBL" id="JACGWL010000006">
    <property type="protein sequence ID" value="KAK4400747.1"/>
    <property type="molecule type" value="Genomic_DNA"/>
</dbReference>
<feature type="region of interest" description="Disordered" evidence="1">
    <location>
        <begin position="38"/>
        <end position="60"/>
    </location>
</feature>
<evidence type="ECO:0000256" key="1">
    <source>
        <dbReference type="SAM" id="MobiDB-lite"/>
    </source>
</evidence>
<evidence type="ECO:0000313" key="3">
    <source>
        <dbReference type="EMBL" id="KAK4400747.1"/>
    </source>
</evidence>
<feature type="compositionally biased region" description="Polar residues" evidence="1">
    <location>
        <begin position="38"/>
        <end position="47"/>
    </location>
</feature>
<name>A0AAE1WW84_9LAMI</name>
<feature type="signal peptide" evidence="2">
    <location>
        <begin position="1"/>
        <end position="25"/>
    </location>
</feature>
<evidence type="ECO:0000313" key="4">
    <source>
        <dbReference type="Proteomes" id="UP001289374"/>
    </source>
</evidence>
<gene>
    <name evidence="3" type="ORF">Sango_1180800</name>
</gene>
<organism evidence="3 4">
    <name type="scientific">Sesamum angolense</name>
    <dbReference type="NCBI Taxonomy" id="2727404"/>
    <lineage>
        <taxon>Eukaryota</taxon>
        <taxon>Viridiplantae</taxon>
        <taxon>Streptophyta</taxon>
        <taxon>Embryophyta</taxon>
        <taxon>Tracheophyta</taxon>
        <taxon>Spermatophyta</taxon>
        <taxon>Magnoliopsida</taxon>
        <taxon>eudicotyledons</taxon>
        <taxon>Gunneridae</taxon>
        <taxon>Pentapetalae</taxon>
        <taxon>asterids</taxon>
        <taxon>lamiids</taxon>
        <taxon>Lamiales</taxon>
        <taxon>Pedaliaceae</taxon>
        <taxon>Sesamum</taxon>
    </lineage>
</organism>
<protein>
    <submittedName>
        <fullName evidence="3">Uncharacterized protein</fullName>
    </submittedName>
</protein>
<feature type="chain" id="PRO_5041970858" evidence="2">
    <location>
        <begin position="26"/>
        <end position="79"/>
    </location>
</feature>
<dbReference type="AlphaFoldDB" id="A0AAE1WW84"/>
<comment type="caution">
    <text evidence="3">The sequence shown here is derived from an EMBL/GenBank/DDBJ whole genome shotgun (WGS) entry which is preliminary data.</text>
</comment>
<proteinExistence type="predicted"/>
<accession>A0AAE1WW84</accession>
<reference evidence="3" key="2">
    <citation type="journal article" date="2024" name="Plant">
        <title>Genomic evolution and insights into agronomic trait innovations of Sesamum species.</title>
        <authorList>
            <person name="Miao H."/>
            <person name="Wang L."/>
            <person name="Qu L."/>
            <person name="Liu H."/>
            <person name="Sun Y."/>
            <person name="Le M."/>
            <person name="Wang Q."/>
            <person name="Wei S."/>
            <person name="Zheng Y."/>
            <person name="Lin W."/>
            <person name="Duan Y."/>
            <person name="Cao H."/>
            <person name="Xiong S."/>
            <person name="Wang X."/>
            <person name="Wei L."/>
            <person name="Li C."/>
            <person name="Ma Q."/>
            <person name="Ju M."/>
            <person name="Zhao R."/>
            <person name="Li G."/>
            <person name="Mu C."/>
            <person name="Tian Q."/>
            <person name="Mei H."/>
            <person name="Zhang T."/>
            <person name="Gao T."/>
            <person name="Zhang H."/>
        </authorList>
    </citation>
    <scope>NUCLEOTIDE SEQUENCE</scope>
    <source>
        <strain evidence="3">K16</strain>
    </source>
</reference>
<keyword evidence="2" id="KW-0732">Signal</keyword>
<dbReference type="Proteomes" id="UP001289374">
    <property type="component" value="Unassembled WGS sequence"/>
</dbReference>
<reference evidence="3" key="1">
    <citation type="submission" date="2020-06" db="EMBL/GenBank/DDBJ databases">
        <authorList>
            <person name="Li T."/>
            <person name="Hu X."/>
            <person name="Zhang T."/>
            <person name="Song X."/>
            <person name="Zhang H."/>
            <person name="Dai N."/>
            <person name="Sheng W."/>
            <person name="Hou X."/>
            <person name="Wei L."/>
        </authorList>
    </citation>
    <scope>NUCLEOTIDE SEQUENCE</scope>
    <source>
        <strain evidence="3">K16</strain>
        <tissue evidence="3">Leaf</tissue>
    </source>
</reference>
<sequence>MRINSSPIPFFLIILTLSVHGRLSACRVITNKATTTFDFHSPSSWYSPQPAPKESRNDDEWIYRVSRRKTPAGPNPLHN</sequence>
<evidence type="ECO:0000256" key="2">
    <source>
        <dbReference type="SAM" id="SignalP"/>
    </source>
</evidence>
<keyword evidence="4" id="KW-1185">Reference proteome</keyword>